<dbReference type="AlphaFoldDB" id="A0A644U709"/>
<keyword evidence="1" id="KW-1133">Transmembrane helix</keyword>
<accession>A0A644U709</accession>
<feature type="transmembrane region" description="Helical" evidence="1">
    <location>
        <begin position="94"/>
        <end position="116"/>
    </location>
</feature>
<sequence>MCFASSGRFFSRIKTGQQVLCLSPVFLYLYFLPQDIQEPSFTDVVIGKQFSVFDQPEGSVTGWRMPGLFRGFEPCNAKLKMIFDSSLLQVADGFLMPGALIGIEKMLALILFKLAIPVNQRRYRRTVPEGFVKQFKTSELITNCISIFLKQVLAGHPGPAAAH</sequence>
<name>A0A644U709_9ZZZZ</name>
<gene>
    <name evidence="2" type="ORF">SDC9_20533</name>
</gene>
<organism evidence="2">
    <name type="scientific">bioreactor metagenome</name>
    <dbReference type="NCBI Taxonomy" id="1076179"/>
    <lineage>
        <taxon>unclassified sequences</taxon>
        <taxon>metagenomes</taxon>
        <taxon>ecological metagenomes</taxon>
    </lineage>
</organism>
<proteinExistence type="predicted"/>
<reference evidence="2" key="1">
    <citation type="submission" date="2019-08" db="EMBL/GenBank/DDBJ databases">
        <authorList>
            <person name="Kucharzyk K."/>
            <person name="Murdoch R.W."/>
            <person name="Higgins S."/>
            <person name="Loffler F."/>
        </authorList>
    </citation>
    <scope>NUCLEOTIDE SEQUENCE</scope>
</reference>
<evidence type="ECO:0000256" key="1">
    <source>
        <dbReference type="SAM" id="Phobius"/>
    </source>
</evidence>
<protein>
    <submittedName>
        <fullName evidence="2">Uncharacterized protein</fullName>
    </submittedName>
</protein>
<keyword evidence="1" id="KW-0812">Transmembrane</keyword>
<keyword evidence="1" id="KW-0472">Membrane</keyword>
<evidence type="ECO:0000313" key="2">
    <source>
        <dbReference type="EMBL" id="MPL74716.1"/>
    </source>
</evidence>
<comment type="caution">
    <text evidence="2">The sequence shown here is derived from an EMBL/GenBank/DDBJ whole genome shotgun (WGS) entry which is preliminary data.</text>
</comment>
<dbReference type="EMBL" id="VSSQ01000082">
    <property type="protein sequence ID" value="MPL74716.1"/>
    <property type="molecule type" value="Genomic_DNA"/>
</dbReference>